<feature type="transmembrane region" description="Helical" evidence="8">
    <location>
        <begin position="344"/>
        <end position="361"/>
    </location>
</feature>
<keyword evidence="11" id="KW-1185">Reference proteome</keyword>
<gene>
    <name evidence="10" type="ORF">GKC30_04885</name>
</gene>
<protein>
    <recommendedName>
        <fullName evidence="9">Glycosyltransferase RgtA/B/C/D-like domain-containing protein</fullName>
    </recommendedName>
</protein>
<keyword evidence="4" id="KW-0808">Transferase</keyword>
<reference evidence="10 11" key="1">
    <citation type="submission" date="2019-11" db="EMBL/GenBank/DDBJ databases">
        <title>Pseudodesulfovibrio alkaliphilus, sp. nov., an alkaliphilic sulfate-reducing bacteria from mud volcano of Taman peninsula, Russia.</title>
        <authorList>
            <person name="Frolova A."/>
            <person name="Merkel A.Y."/>
            <person name="Slobodkin A.I."/>
        </authorList>
    </citation>
    <scope>NUCLEOTIDE SEQUENCE [LARGE SCALE GENOMIC DNA]</scope>
    <source>
        <strain evidence="10 11">F-1</strain>
    </source>
</reference>
<dbReference type="InterPro" id="IPR050297">
    <property type="entry name" value="LipidA_mod_glycosyltrf_83"/>
</dbReference>
<dbReference type="GO" id="GO:0009103">
    <property type="term" value="P:lipopolysaccharide biosynthetic process"/>
    <property type="evidence" value="ECO:0007669"/>
    <property type="project" value="UniProtKB-ARBA"/>
</dbReference>
<evidence type="ECO:0000256" key="8">
    <source>
        <dbReference type="SAM" id="Phobius"/>
    </source>
</evidence>
<comment type="caution">
    <text evidence="10">The sequence shown here is derived from an EMBL/GenBank/DDBJ whole genome shotgun (WGS) entry which is preliminary data.</text>
</comment>
<dbReference type="GO" id="GO:0005886">
    <property type="term" value="C:plasma membrane"/>
    <property type="evidence" value="ECO:0007669"/>
    <property type="project" value="UniProtKB-SubCell"/>
</dbReference>
<name>A0A7K1KLK4_9BACT</name>
<keyword evidence="2" id="KW-1003">Cell membrane</keyword>
<evidence type="ECO:0000256" key="1">
    <source>
        <dbReference type="ARBA" id="ARBA00004651"/>
    </source>
</evidence>
<evidence type="ECO:0000313" key="11">
    <source>
        <dbReference type="Proteomes" id="UP000461162"/>
    </source>
</evidence>
<feature type="transmembrane region" description="Helical" evidence="8">
    <location>
        <begin position="107"/>
        <end position="125"/>
    </location>
</feature>
<evidence type="ECO:0000256" key="6">
    <source>
        <dbReference type="ARBA" id="ARBA00022989"/>
    </source>
</evidence>
<dbReference type="Pfam" id="PF13231">
    <property type="entry name" value="PMT_2"/>
    <property type="match status" value="1"/>
</dbReference>
<dbReference type="RefSeq" id="WP_155932647.1">
    <property type="nucleotide sequence ID" value="NZ_WODC01000002.1"/>
</dbReference>
<dbReference type="PANTHER" id="PTHR33908">
    <property type="entry name" value="MANNOSYLTRANSFERASE YKCB-RELATED"/>
    <property type="match status" value="1"/>
</dbReference>
<organism evidence="10 11">
    <name type="scientific">Pseudodesulfovibrio alkaliphilus</name>
    <dbReference type="NCBI Taxonomy" id="2661613"/>
    <lineage>
        <taxon>Bacteria</taxon>
        <taxon>Pseudomonadati</taxon>
        <taxon>Thermodesulfobacteriota</taxon>
        <taxon>Desulfovibrionia</taxon>
        <taxon>Desulfovibrionales</taxon>
        <taxon>Desulfovibrionaceae</taxon>
    </lineage>
</organism>
<feature type="transmembrane region" description="Helical" evidence="8">
    <location>
        <begin position="158"/>
        <end position="191"/>
    </location>
</feature>
<feature type="transmembrane region" description="Helical" evidence="8">
    <location>
        <begin position="315"/>
        <end position="332"/>
    </location>
</feature>
<feature type="transmembrane region" description="Helical" evidence="8">
    <location>
        <begin position="9"/>
        <end position="27"/>
    </location>
</feature>
<dbReference type="GO" id="GO:0016763">
    <property type="term" value="F:pentosyltransferase activity"/>
    <property type="evidence" value="ECO:0007669"/>
    <property type="project" value="TreeGrafter"/>
</dbReference>
<dbReference type="PANTHER" id="PTHR33908:SF11">
    <property type="entry name" value="MEMBRANE PROTEIN"/>
    <property type="match status" value="1"/>
</dbReference>
<keyword evidence="7 8" id="KW-0472">Membrane</keyword>
<dbReference type="AlphaFoldDB" id="A0A7K1KLK4"/>
<dbReference type="EMBL" id="WODC01000002">
    <property type="protein sequence ID" value="MUM76966.1"/>
    <property type="molecule type" value="Genomic_DNA"/>
</dbReference>
<keyword evidence="6 8" id="KW-1133">Transmembrane helix</keyword>
<accession>A0A7K1KLK4</accession>
<evidence type="ECO:0000256" key="7">
    <source>
        <dbReference type="ARBA" id="ARBA00023136"/>
    </source>
</evidence>
<evidence type="ECO:0000256" key="4">
    <source>
        <dbReference type="ARBA" id="ARBA00022679"/>
    </source>
</evidence>
<feature type="transmembrane region" description="Helical" evidence="8">
    <location>
        <begin position="258"/>
        <end position="275"/>
    </location>
</feature>
<proteinExistence type="predicted"/>
<feature type="transmembrane region" description="Helical" evidence="8">
    <location>
        <begin position="131"/>
        <end position="151"/>
    </location>
</feature>
<keyword evidence="5 8" id="KW-0812">Transmembrane</keyword>
<dbReference type="Proteomes" id="UP000461162">
    <property type="component" value="Unassembled WGS sequence"/>
</dbReference>
<comment type="subcellular location">
    <subcellularLocation>
        <location evidence="1">Cell membrane</location>
        <topology evidence="1">Multi-pass membrane protein</topology>
    </subcellularLocation>
</comment>
<feature type="transmembrane region" description="Helical" evidence="8">
    <location>
        <begin position="281"/>
        <end position="303"/>
    </location>
</feature>
<evidence type="ECO:0000256" key="3">
    <source>
        <dbReference type="ARBA" id="ARBA00022676"/>
    </source>
</evidence>
<evidence type="ECO:0000256" key="2">
    <source>
        <dbReference type="ARBA" id="ARBA00022475"/>
    </source>
</evidence>
<keyword evidence="3" id="KW-0328">Glycosyltransferase</keyword>
<evidence type="ECO:0000259" key="9">
    <source>
        <dbReference type="Pfam" id="PF13231"/>
    </source>
</evidence>
<sequence length="487" mass="54848">MLKLKEHPVWSATLFLFVATIAIRYITAEYLDIGGDNAQRWAFADAYLREGSLSGMNHHTSRWAIMIPLTLLTGVFGFKPAVYSVLPILASAIGTVFIYLTGTRLGGHRLGMVSAALLIVFPVMTQTGSQLWPSVFQFMFLSIVVYLLVLWHEKQHLYLLVGAALFCFCIWGSRITAVYLFPGLALLIWLPSREFKPVFIFFSILAALFVMEWWAFWHITGSPTGRVGLVSGSAIVNHEVLSIQKYLIRIIEYKKLKGLLPIFALSVVAAVVLIRSDDKRWSGIAAIYLIYIFLLVYMVGGFSPIRAATWPSARYWATAAPFGLLLTAKWLLDIGQSRPKVSWSILSLIFLAFVGFSVKSIPPTNSLSQMNADYAVLSPALAAGEPIALHWSPWRPNFIEQRLFDLVGYKRAKGIDRKDVQMFMIRARDRMLAMNLVDKRLVREYRDAPLLPVGDLEYIYYPPGTDIGTPPAVDLYFDRKNAYAIAR</sequence>
<evidence type="ECO:0000256" key="5">
    <source>
        <dbReference type="ARBA" id="ARBA00022692"/>
    </source>
</evidence>
<feature type="transmembrane region" description="Helical" evidence="8">
    <location>
        <begin position="81"/>
        <end position="100"/>
    </location>
</feature>
<feature type="transmembrane region" description="Helical" evidence="8">
    <location>
        <begin position="197"/>
        <end position="216"/>
    </location>
</feature>
<dbReference type="InterPro" id="IPR038731">
    <property type="entry name" value="RgtA/B/C-like"/>
</dbReference>
<evidence type="ECO:0000313" key="10">
    <source>
        <dbReference type="EMBL" id="MUM76966.1"/>
    </source>
</evidence>
<feature type="domain" description="Glycosyltransferase RgtA/B/C/D-like" evidence="9">
    <location>
        <begin position="69"/>
        <end position="214"/>
    </location>
</feature>